<sequence length="201" mass="22069">MRFQPVVFRPLFGRVLTVVMTALAFAGLGGFVVTGDIDGLVRYGWWLGLMAYGTALLFWLPKVDVREDGVVVRNPFVSWHLPWEGIQLIDTKWALTLRAGGRRIEAWAAPAGSRWTPMTLGRDDLRVSESAHVAGSIRPGDALNTDSGAAANVIRRHWEELRDDGLLRPEAPEAQPRRTVHVLEIGVVVGLVALCLAGLVL</sequence>
<organism evidence="2 3">
    <name type="scientific">Microcella alkalica</name>
    <dbReference type="NCBI Taxonomy" id="355930"/>
    <lineage>
        <taxon>Bacteria</taxon>
        <taxon>Bacillati</taxon>
        <taxon>Actinomycetota</taxon>
        <taxon>Actinomycetes</taxon>
        <taxon>Micrococcales</taxon>
        <taxon>Microbacteriaceae</taxon>
        <taxon>Microcella</taxon>
    </lineage>
</organism>
<keyword evidence="3" id="KW-1185">Reference proteome</keyword>
<dbReference type="AlphaFoldDB" id="A0A839E5X1"/>
<accession>A0A839E5X1</accession>
<evidence type="ECO:0008006" key="4">
    <source>
        <dbReference type="Google" id="ProtNLM"/>
    </source>
</evidence>
<proteinExistence type="predicted"/>
<dbReference type="Proteomes" id="UP000585905">
    <property type="component" value="Unassembled WGS sequence"/>
</dbReference>
<evidence type="ECO:0000313" key="2">
    <source>
        <dbReference type="EMBL" id="MBA8846543.1"/>
    </source>
</evidence>
<gene>
    <name evidence="2" type="ORF">FHX53_000107</name>
</gene>
<keyword evidence="1" id="KW-0472">Membrane</keyword>
<dbReference type="EMBL" id="JACGWX010000001">
    <property type="protein sequence ID" value="MBA8846543.1"/>
    <property type="molecule type" value="Genomic_DNA"/>
</dbReference>
<dbReference type="RefSeq" id="WP_182489214.1">
    <property type="nucleotide sequence ID" value="NZ_BAAAOV010000003.1"/>
</dbReference>
<feature type="transmembrane region" description="Helical" evidence="1">
    <location>
        <begin position="182"/>
        <end position="200"/>
    </location>
</feature>
<evidence type="ECO:0000313" key="3">
    <source>
        <dbReference type="Proteomes" id="UP000585905"/>
    </source>
</evidence>
<keyword evidence="1" id="KW-1133">Transmembrane helix</keyword>
<name>A0A839E5X1_9MICO</name>
<evidence type="ECO:0000256" key="1">
    <source>
        <dbReference type="SAM" id="Phobius"/>
    </source>
</evidence>
<keyword evidence="1" id="KW-0812">Transmembrane</keyword>
<reference evidence="2 3" key="1">
    <citation type="submission" date="2020-07" db="EMBL/GenBank/DDBJ databases">
        <title>Sequencing the genomes of 1000 actinobacteria strains.</title>
        <authorList>
            <person name="Klenk H.-P."/>
        </authorList>
    </citation>
    <scope>NUCLEOTIDE SEQUENCE [LARGE SCALE GENOMIC DNA]</scope>
    <source>
        <strain evidence="2 3">DSM 19663</strain>
    </source>
</reference>
<protein>
    <recommendedName>
        <fullName evidence="4">PH domain-containing protein</fullName>
    </recommendedName>
</protein>
<comment type="caution">
    <text evidence="2">The sequence shown here is derived from an EMBL/GenBank/DDBJ whole genome shotgun (WGS) entry which is preliminary data.</text>
</comment>
<feature type="transmembrane region" description="Helical" evidence="1">
    <location>
        <begin position="43"/>
        <end position="60"/>
    </location>
</feature>
<feature type="transmembrane region" description="Helical" evidence="1">
    <location>
        <begin position="12"/>
        <end position="31"/>
    </location>
</feature>